<evidence type="ECO:0000313" key="3">
    <source>
        <dbReference type="EMBL" id="KAG7348682.1"/>
    </source>
</evidence>
<organism evidence="2 4">
    <name type="scientific">Nitzschia inconspicua</name>
    <dbReference type="NCBI Taxonomy" id="303405"/>
    <lineage>
        <taxon>Eukaryota</taxon>
        <taxon>Sar</taxon>
        <taxon>Stramenopiles</taxon>
        <taxon>Ochrophyta</taxon>
        <taxon>Bacillariophyta</taxon>
        <taxon>Bacillariophyceae</taxon>
        <taxon>Bacillariophycidae</taxon>
        <taxon>Bacillariales</taxon>
        <taxon>Bacillariaceae</taxon>
        <taxon>Nitzschia</taxon>
    </lineage>
</organism>
<feature type="compositionally biased region" description="Polar residues" evidence="1">
    <location>
        <begin position="1"/>
        <end position="12"/>
    </location>
</feature>
<gene>
    <name evidence="3" type="ORF">IV203_017387</name>
    <name evidence="2" type="ORF">IV203_017574</name>
</gene>
<protein>
    <submittedName>
        <fullName evidence="2">Uncharacterized protein</fullName>
    </submittedName>
</protein>
<dbReference type="AlphaFoldDB" id="A0A9K3P9N5"/>
<reference evidence="2" key="1">
    <citation type="journal article" date="2021" name="Sci. Rep.">
        <title>Diploid genomic architecture of Nitzschia inconspicua, an elite biomass production diatom.</title>
        <authorList>
            <person name="Oliver A."/>
            <person name="Podell S."/>
            <person name="Pinowska A."/>
            <person name="Traller J.C."/>
            <person name="Smith S.R."/>
            <person name="McClure R."/>
            <person name="Beliaev A."/>
            <person name="Bohutskyi P."/>
            <person name="Hill E.A."/>
            <person name="Rabines A."/>
            <person name="Zheng H."/>
            <person name="Allen L.Z."/>
            <person name="Kuo A."/>
            <person name="Grigoriev I.V."/>
            <person name="Allen A.E."/>
            <person name="Hazlebeck D."/>
            <person name="Allen E.E."/>
        </authorList>
    </citation>
    <scope>NUCLEOTIDE SEQUENCE</scope>
    <source>
        <strain evidence="2">Hildebrandi</strain>
    </source>
</reference>
<comment type="caution">
    <text evidence="2">The sequence shown here is derived from an EMBL/GenBank/DDBJ whole genome shotgun (WGS) entry which is preliminary data.</text>
</comment>
<evidence type="ECO:0000313" key="2">
    <source>
        <dbReference type="EMBL" id="KAG7337184.1"/>
    </source>
</evidence>
<accession>A0A9K3P9N5</accession>
<proteinExistence type="predicted"/>
<sequence length="181" mass="19006">MEGNAGATNESGQLPGVSTRRDSHGMAVTGNYIHVVDRIQNVIETFHVHTYERSTYDVVSISGTAGRTGAASKCYQRSILDDINLILNDPAPDLLETTPDDKYLMVAFRGPVPVSVAHGGQGSCPGVGIVELMDGGKSGKLLDVIRTTNTVDTSVPVSIPGGVAYSGKERSDVHGAIVIAK</sequence>
<evidence type="ECO:0000313" key="4">
    <source>
        <dbReference type="Proteomes" id="UP000693970"/>
    </source>
</evidence>
<evidence type="ECO:0000256" key="1">
    <source>
        <dbReference type="SAM" id="MobiDB-lite"/>
    </source>
</evidence>
<dbReference type="OrthoDB" id="42035at2759"/>
<dbReference type="EMBL" id="JAGRRH010000020">
    <property type="protein sequence ID" value="KAG7348682.1"/>
    <property type="molecule type" value="Genomic_DNA"/>
</dbReference>
<keyword evidence="4" id="KW-1185">Reference proteome</keyword>
<feature type="region of interest" description="Disordered" evidence="1">
    <location>
        <begin position="1"/>
        <end position="21"/>
    </location>
</feature>
<reference evidence="2" key="2">
    <citation type="submission" date="2021-04" db="EMBL/GenBank/DDBJ databases">
        <authorList>
            <person name="Podell S."/>
        </authorList>
    </citation>
    <scope>NUCLEOTIDE SEQUENCE</scope>
    <source>
        <strain evidence="2">Hildebrandi</strain>
    </source>
</reference>
<dbReference type="Proteomes" id="UP000693970">
    <property type="component" value="Unassembled WGS sequence"/>
</dbReference>
<dbReference type="EMBL" id="JAGRRH010000092">
    <property type="protein sequence ID" value="KAG7337184.1"/>
    <property type="molecule type" value="Genomic_DNA"/>
</dbReference>
<name>A0A9K3P9N5_9STRA</name>